<feature type="coiled-coil region" evidence="7">
    <location>
        <begin position="1428"/>
        <end position="1462"/>
    </location>
</feature>
<feature type="domain" description="Tyrosine-protein phosphatase" evidence="9">
    <location>
        <begin position="353"/>
        <end position="496"/>
    </location>
</feature>
<dbReference type="Proteomes" id="UP000077115">
    <property type="component" value="Unassembled WGS sequence"/>
</dbReference>
<dbReference type="Pfam" id="PF00782">
    <property type="entry name" value="DSPc"/>
    <property type="match status" value="1"/>
</dbReference>
<keyword evidence="4" id="KW-0378">Hydrolase</keyword>
<comment type="similarity">
    <text evidence="1">Belongs to the SMC family. SMC5 subfamily.</text>
</comment>
<dbReference type="GO" id="GO:0004725">
    <property type="term" value="F:protein tyrosine phosphatase activity"/>
    <property type="evidence" value="ECO:0007669"/>
    <property type="project" value="UniProtKB-EC"/>
</dbReference>
<dbReference type="InterPro" id="IPR027417">
    <property type="entry name" value="P-loop_NTPase"/>
</dbReference>
<dbReference type="OrthoDB" id="10254973at2759"/>
<evidence type="ECO:0000313" key="13">
    <source>
        <dbReference type="Proteomes" id="UP000077115"/>
    </source>
</evidence>
<dbReference type="SUPFAM" id="SSF52540">
    <property type="entry name" value="P-loop containing nucleoside triphosphate hydrolases"/>
    <property type="match status" value="1"/>
</dbReference>
<feature type="region of interest" description="Disordered" evidence="8">
    <location>
        <begin position="580"/>
        <end position="626"/>
    </location>
</feature>
<dbReference type="VEuPathDB" id="FungiDB:BDEG_26247"/>
<feature type="coiled-coil region" evidence="7">
    <location>
        <begin position="1301"/>
        <end position="1335"/>
    </location>
</feature>
<dbReference type="EC" id="3.1.3.48" evidence="2"/>
<proteinExistence type="inferred from homology"/>
<sequence length="1719" mass="194944">MQTLYCRTQVIWYAGPVLVEKEASAQVMCMPSHTNGSKAQASMRNNVPLQLSRSDTCISSHDLVTLMSTEFLHTLIIDVSSPPIHAIPGTRIFHFLEQCRSAWKNVASTIRFDSAIKDHPLFLDKVLSTALNDDVCSVEVSNMSSKTSTTESMPQSKPMHDKTQSYDIDEEKEAQAAVAMSSVLNVVVSDTGDNNGFASPNSISNIFQQFENQRQNASVYETHFDKHVEESLQRARFHAVESSVFRQRIGNTVVLLDEQGSNKGFAAFIAALLRKEGLCKAAVVLQGGILGFQQAYPTLVLSYPSPPLVDHLNMEFLESLAGLAKNNPVDHLRERQDQLVQAVWFGSTTPSDLPSPIVQNLLYLSSCFAATREHLKRFGITHVIRLGWGFPTYCDIHDETEYHEFPIADSPLVNIRSLFEETTRIIETARLNGDRVLVHCHAGVSRSSTIVLAYMIKYLKMPLNVAWNTAYKIRPIIRPNAGFAAALQNYEKEQLGVFKSSMSIFWMSDSYLYYIDYIEIMYRLAGLPCNSRNKTRSNQADTVEQLALLQLNEASTDQDNKLDTHRCVQRTNDVGQVMASGKTTTTAKGESLRRSRRDHIADSQHHTSDHVASVHKSGLEQDSTENYMSTTVPVIPLESVRKRRQDIGSSSTANGTSRKILKTIDANSQVPVDTASNSMYPLHGQGSIVRIKLTNFLTYSAVEFYPGPNLNMVVGPNGTGKSTVVCAIALGLCGRPDVLGRARELQDFVKHGENKAIVEIELKVTGKKLVITRTFERGSNQSSWKINGLSAKEKEIKAEIEALAIQVDNLCQFLPQERVSGFAQLSSTELLKETERAVGGTQMVEWHNFLIEQHEKRVEHEQKLKDCHAELEILQKRNQHIENDVQRIKERDKINSEIRLLTVRLAKLDFITCQTNYREAKEAKQRLQEEFNAIANQEQPLREEQENLRRKVTQLDQTVQSYKSSYSGEANRCRVLVEEAEAKSEEIETILNEIQHAKSEKQKQQREFDRLKMVVEQVREKLEEQRIKLAEYGITPGDSPGVFIDPPLQTEEGIELDGSQLNFLSRIYQQAQACNHRIAENAERAQENNSKKNEVAREAAEVRVEQQKKATELEQLDQIRHRKLAALKRGDKDAYNATMWLQDNLSMFEKHVFEPICMEVNLKDTRYAAVLETLVKPSHNTTFVTQCKQDYNRFCEEVISIRKWRVNVVYFDRPLSSWTPEHPRQLPVALGKLPDLVAAEKKLRVFIANNDLYSVKHAYGHTSTRAKRIANPRYLDLSVDIKLKTRLEQEQQEIMAQLQVISETSKQLEMESSKIRELDQELREEKASLKQKRMVVNSIKQEYSKISAILESRLNSQIAAHEAAQQNQPPNAQEVESKLKMVCRERVRLATRLSEVYSSSCDIFLARTKATLVKMQSTARIDDLDDIIRSSNEQNAERARALDQAKQELQHFKTVCRQALNRHNAEVDKLSQKEAEQLDGFEETLISDDIAAQIGALTTRAEIIAGIDPKILQDYEARIKEIECLSLAIKERETTLNALSTNMATIKENWTTSLQDIVNRISENFSNSFETLGCAGEVQIAQNDDYAKWGIEIRVKFRDDEPLQVLTSTRQSGGERSVSTMLYLIALQHLSQSPFRVVDEINQGMDPRNERNVHKLIVQAACLDKANSATVSSQYFLITPKLLHDLEYHRNMTILCIYNGTWQPKQLNLASYITKHDEP</sequence>
<dbReference type="InterPro" id="IPR038729">
    <property type="entry name" value="Rad50/SbcC_AAA"/>
</dbReference>
<dbReference type="InterPro" id="IPR020422">
    <property type="entry name" value="TYR_PHOSPHATASE_DUAL_dom"/>
</dbReference>
<dbReference type="SUPFAM" id="SSF52799">
    <property type="entry name" value="(Phosphotyrosine protein) phosphatases II"/>
    <property type="match status" value="1"/>
</dbReference>
<feature type="domain" description="Tyrosine specific protein phosphatases" evidence="10">
    <location>
        <begin position="416"/>
        <end position="475"/>
    </location>
</feature>
<evidence type="ECO:0000256" key="8">
    <source>
        <dbReference type="SAM" id="MobiDB-lite"/>
    </source>
</evidence>
<dbReference type="CDD" id="cd14498">
    <property type="entry name" value="DSP"/>
    <property type="match status" value="1"/>
</dbReference>
<keyword evidence="6 7" id="KW-0175">Coiled coil</keyword>
<accession>A0A177WTY8</accession>
<dbReference type="SMART" id="SM00195">
    <property type="entry name" value="DSPc"/>
    <property type="match status" value="1"/>
</dbReference>
<dbReference type="InterPro" id="IPR000340">
    <property type="entry name" value="Dual-sp_phosphatase_cat-dom"/>
</dbReference>
<organism evidence="12 13">
    <name type="scientific">Batrachochytrium dendrobatidis (strain JEL423)</name>
    <dbReference type="NCBI Taxonomy" id="403673"/>
    <lineage>
        <taxon>Eukaryota</taxon>
        <taxon>Fungi</taxon>
        <taxon>Fungi incertae sedis</taxon>
        <taxon>Chytridiomycota</taxon>
        <taxon>Chytridiomycota incertae sedis</taxon>
        <taxon>Chytridiomycetes</taxon>
        <taxon>Rhizophydiales</taxon>
        <taxon>Rhizophydiales incertae sedis</taxon>
        <taxon>Batrachochytrium</taxon>
    </lineage>
</organism>
<evidence type="ECO:0000256" key="3">
    <source>
        <dbReference type="ARBA" id="ARBA00018687"/>
    </source>
</evidence>
<dbReference type="Gene3D" id="3.40.50.300">
    <property type="entry name" value="P-loop containing nucleotide triphosphate hydrolases"/>
    <property type="match status" value="2"/>
</dbReference>
<evidence type="ECO:0000259" key="10">
    <source>
        <dbReference type="PROSITE" id="PS50056"/>
    </source>
</evidence>
<dbReference type="InterPro" id="IPR000387">
    <property type="entry name" value="Tyr_Pase_dom"/>
</dbReference>
<name>A0A177WTY8_BATDL</name>
<dbReference type="PROSITE" id="PS50056">
    <property type="entry name" value="TYR_PHOSPHATASE_2"/>
    <property type="match status" value="1"/>
</dbReference>
<dbReference type="FunFam" id="3.90.190.10:FF:000322">
    <property type="entry name" value="Predicted protein"/>
    <property type="match status" value="1"/>
</dbReference>
<dbReference type="InterPro" id="IPR001763">
    <property type="entry name" value="Rhodanese-like_dom"/>
</dbReference>
<gene>
    <name evidence="12" type="ORF">BDEG_26247</name>
</gene>
<dbReference type="GO" id="GO:0005634">
    <property type="term" value="C:nucleus"/>
    <property type="evidence" value="ECO:0007669"/>
    <property type="project" value="TreeGrafter"/>
</dbReference>
<feature type="coiled-coil region" evidence="7">
    <location>
        <begin position="1068"/>
        <end position="1116"/>
    </location>
</feature>
<dbReference type="Gene3D" id="3.90.190.10">
    <property type="entry name" value="Protein tyrosine phosphatase superfamily"/>
    <property type="match status" value="1"/>
</dbReference>
<dbReference type="Pfam" id="PF13476">
    <property type="entry name" value="AAA_23"/>
    <property type="match status" value="1"/>
</dbReference>
<dbReference type="eggNOG" id="KOG0979">
    <property type="taxonomic scope" value="Eukaryota"/>
</dbReference>
<dbReference type="EMBL" id="DS022308">
    <property type="protein sequence ID" value="OAJ42841.1"/>
    <property type="molecule type" value="Genomic_DNA"/>
</dbReference>
<evidence type="ECO:0000256" key="5">
    <source>
        <dbReference type="ARBA" id="ARBA00022912"/>
    </source>
</evidence>
<feature type="coiled-coil region" evidence="7">
    <location>
        <begin position="977"/>
        <end position="1035"/>
    </location>
</feature>
<evidence type="ECO:0000259" key="9">
    <source>
        <dbReference type="PROSITE" id="PS50054"/>
    </source>
</evidence>
<feature type="domain" description="Rhodanese" evidence="11">
    <location>
        <begin position="250"/>
        <end position="301"/>
    </location>
</feature>
<dbReference type="PROSITE" id="PS00383">
    <property type="entry name" value="TYR_PHOSPHATASE_1"/>
    <property type="match status" value="1"/>
</dbReference>
<dbReference type="InterPro" id="IPR029021">
    <property type="entry name" value="Prot-tyrosine_phosphatase-like"/>
</dbReference>
<evidence type="ECO:0000256" key="1">
    <source>
        <dbReference type="ARBA" id="ARBA00010171"/>
    </source>
</evidence>
<dbReference type="PANTHER" id="PTHR45916">
    <property type="entry name" value="STRUCTURAL MAINTENANCE OF CHROMOSOMES PROTEIN 5"/>
    <property type="match status" value="1"/>
</dbReference>
<evidence type="ECO:0000256" key="7">
    <source>
        <dbReference type="SAM" id="Coils"/>
    </source>
</evidence>
<dbReference type="GO" id="GO:0030915">
    <property type="term" value="C:Smc5-Smc6 complex"/>
    <property type="evidence" value="ECO:0007669"/>
    <property type="project" value="TreeGrafter"/>
</dbReference>
<dbReference type="PANTHER" id="PTHR45916:SF1">
    <property type="entry name" value="STRUCTURAL MAINTENANCE OF CHROMOSOMES PROTEIN 5"/>
    <property type="match status" value="1"/>
</dbReference>
<evidence type="ECO:0000313" key="12">
    <source>
        <dbReference type="EMBL" id="OAJ42841.1"/>
    </source>
</evidence>
<evidence type="ECO:0000256" key="2">
    <source>
        <dbReference type="ARBA" id="ARBA00013064"/>
    </source>
</evidence>
<keyword evidence="5" id="KW-0904">Protein phosphatase</keyword>
<evidence type="ECO:0000256" key="4">
    <source>
        <dbReference type="ARBA" id="ARBA00022801"/>
    </source>
</evidence>
<feature type="compositionally biased region" description="Basic and acidic residues" evidence="8">
    <location>
        <begin position="590"/>
        <end position="609"/>
    </location>
</feature>
<dbReference type="InterPro" id="IPR016130">
    <property type="entry name" value="Tyr_Pase_AS"/>
</dbReference>
<evidence type="ECO:0000259" key="11">
    <source>
        <dbReference type="PROSITE" id="PS50206"/>
    </source>
</evidence>
<dbReference type="GO" id="GO:0000724">
    <property type="term" value="P:double-strand break repair via homologous recombination"/>
    <property type="evidence" value="ECO:0007669"/>
    <property type="project" value="TreeGrafter"/>
</dbReference>
<dbReference type="PROSITE" id="PS50206">
    <property type="entry name" value="RHODANESE_3"/>
    <property type="match status" value="1"/>
</dbReference>
<protein>
    <recommendedName>
        <fullName evidence="3">Structural maintenance of chromosomes protein 5</fullName>
        <ecNumber evidence="2">3.1.3.48</ecNumber>
    </recommendedName>
</protein>
<reference evidence="12 13" key="1">
    <citation type="submission" date="2006-10" db="EMBL/GenBank/DDBJ databases">
        <title>The Genome Sequence of Batrachochytrium dendrobatidis JEL423.</title>
        <authorList>
            <consortium name="The Broad Institute Genome Sequencing Platform"/>
            <person name="Birren B."/>
            <person name="Lander E."/>
            <person name="Galagan J."/>
            <person name="Cuomo C."/>
            <person name="Devon K."/>
            <person name="Jaffe D."/>
            <person name="Butler J."/>
            <person name="Alvarez P."/>
            <person name="Gnerre S."/>
            <person name="Grabherr M."/>
            <person name="Kleber M."/>
            <person name="Mauceli E."/>
            <person name="Brockman W."/>
            <person name="Young S."/>
            <person name="LaButti K."/>
            <person name="Sykes S."/>
            <person name="DeCaprio D."/>
            <person name="Crawford M."/>
            <person name="Koehrsen M."/>
            <person name="Engels R."/>
            <person name="Montgomery P."/>
            <person name="Pearson M."/>
            <person name="Howarth C."/>
            <person name="Larson L."/>
            <person name="White J."/>
            <person name="O'Leary S."/>
            <person name="Kodira C."/>
            <person name="Zeng Q."/>
            <person name="Yandava C."/>
            <person name="Alvarado L."/>
            <person name="Longcore J."/>
            <person name="James T."/>
        </authorList>
    </citation>
    <scope>NUCLEOTIDE SEQUENCE [LARGE SCALE GENOMIC DNA]</scope>
    <source>
        <strain evidence="12 13">JEL423</strain>
    </source>
</reference>
<reference evidence="12 13" key="2">
    <citation type="submission" date="2016-05" db="EMBL/GenBank/DDBJ databases">
        <title>Lineage-specific infection strategies underlie the spectrum of fungal disease in amphibians.</title>
        <authorList>
            <person name="Cuomo C.A."/>
            <person name="Farrer R.A."/>
            <person name="James T."/>
            <person name="Longcore J."/>
            <person name="Birren B."/>
        </authorList>
    </citation>
    <scope>NUCLEOTIDE SEQUENCE [LARGE SCALE GENOMIC DNA]</scope>
    <source>
        <strain evidence="12 13">JEL423</strain>
    </source>
</reference>
<dbReference type="PROSITE" id="PS50054">
    <property type="entry name" value="TYR_PHOSPHATASE_DUAL"/>
    <property type="match status" value="1"/>
</dbReference>
<dbReference type="STRING" id="403673.A0A177WTY8"/>
<feature type="coiled-coil region" evidence="7">
    <location>
        <begin position="857"/>
        <end position="937"/>
    </location>
</feature>
<evidence type="ECO:0000256" key="6">
    <source>
        <dbReference type="ARBA" id="ARBA00023054"/>
    </source>
</evidence>
<dbReference type="GO" id="GO:0003697">
    <property type="term" value="F:single-stranded DNA binding"/>
    <property type="evidence" value="ECO:0007669"/>
    <property type="project" value="TreeGrafter"/>
</dbReference>